<comment type="caution">
    <text evidence="1">The sequence shown here is derived from an EMBL/GenBank/DDBJ whole genome shotgun (WGS) entry which is preliminary data.</text>
</comment>
<evidence type="ECO:0000313" key="1">
    <source>
        <dbReference type="EMBL" id="KAI9507153.1"/>
    </source>
</evidence>
<evidence type="ECO:0000313" key="2">
    <source>
        <dbReference type="Proteomes" id="UP001207468"/>
    </source>
</evidence>
<proteinExistence type="predicted"/>
<name>A0ACC0U636_9AGAM</name>
<accession>A0ACC0U636</accession>
<dbReference type="EMBL" id="JAGFNK010000138">
    <property type="protein sequence ID" value="KAI9507153.1"/>
    <property type="molecule type" value="Genomic_DNA"/>
</dbReference>
<organism evidence="1 2">
    <name type="scientific">Russula earlei</name>
    <dbReference type="NCBI Taxonomy" id="71964"/>
    <lineage>
        <taxon>Eukaryota</taxon>
        <taxon>Fungi</taxon>
        <taxon>Dikarya</taxon>
        <taxon>Basidiomycota</taxon>
        <taxon>Agaricomycotina</taxon>
        <taxon>Agaricomycetes</taxon>
        <taxon>Russulales</taxon>
        <taxon>Russulaceae</taxon>
        <taxon>Russula</taxon>
    </lineage>
</organism>
<gene>
    <name evidence="1" type="ORF">F5148DRAFT_150948</name>
</gene>
<dbReference type="Proteomes" id="UP001207468">
    <property type="component" value="Unassembled WGS sequence"/>
</dbReference>
<protein>
    <submittedName>
        <fullName evidence="1">Uncharacterized protein</fullName>
    </submittedName>
</protein>
<keyword evidence="2" id="KW-1185">Reference proteome</keyword>
<reference evidence="1" key="1">
    <citation type="submission" date="2021-03" db="EMBL/GenBank/DDBJ databases">
        <title>Evolutionary priming and transition to the ectomycorrhizal habit in an iconic lineage of mushroom-forming fungi: is preadaptation a requirement?</title>
        <authorList>
            <consortium name="DOE Joint Genome Institute"/>
            <person name="Looney B.P."/>
            <person name="Miyauchi S."/>
            <person name="Morin E."/>
            <person name="Drula E."/>
            <person name="Courty P.E."/>
            <person name="Chicoki N."/>
            <person name="Fauchery L."/>
            <person name="Kohler A."/>
            <person name="Kuo A."/>
            <person name="LaButti K."/>
            <person name="Pangilinan J."/>
            <person name="Lipzen A."/>
            <person name="Riley R."/>
            <person name="Andreopoulos W."/>
            <person name="He G."/>
            <person name="Johnson J."/>
            <person name="Barry K.W."/>
            <person name="Grigoriev I.V."/>
            <person name="Nagy L."/>
            <person name="Hibbett D."/>
            <person name="Henrissat B."/>
            <person name="Matheny P.B."/>
            <person name="Labbe J."/>
            <person name="Martin A.F."/>
        </authorList>
    </citation>
    <scope>NUCLEOTIDE SEQUENCE</scope>
    <source>
        <strain evidence="1">BPL698</strain>
    </source>
</reference>
<sequence length="161" mass="17856">MLLKQLLLPCPVLSLYCFGRGLTQAGYPLRPLPRAPSLHYSSGNGSQPQLNVGGRPVRPRRKPGPGINVLRAFDGKSRMFFLVENKDPSILRDHGVQLQRPIVTLFRSSDVIISRPPSMETHLRTRTDCPGSGWCMCMRRFRNQNVASVAKSSGTNGPDET</sequence>